<keyword evidence="2" id="KW-1185">Reference proteome</keyword>
<name>A0A081PBQ8_9SPHI</name>
<sequence length="66" mass="7831">MFFNPISNMIMIFVFAVNDALFYLNPVKWKLSLCVFIMDFKIYMNWKTRQINANYSPFLGTTCNFG</sequence>
<accession>A0A081PBQ8</accession>
<reference evidence="1 2" key="1">
    <citation type="journal article" date="1992" name="Int. J. Syst. Bacteriol.">
        <title>Sphingobacterium antarcticus sp. nov. a Psychrotrophic Bacterium from the Soils of Schirmacher Oasis, Antarctica.</title>
        <authorList>
            <person name="Shivaji S."/>
            <person name="Ray M.K."/>
            <person name="Rao N.S."/>
            <person name="Saiserr L."/>
            <person name="Jagannadham M.V."/>
            <person name="Kumar G.S."/>
            <person name="Reddy G."/>
            <person name="Bhargava P.M."/>
        </authorList>
    </citation>
    <scope>NUCLEOTIDE SEQUENCE [LARGE SCALE GENOMIC DNA]</scope>
    <source>
        <strain evidence="1 2">4BY</strain>
    </source>
</reference>
<dbReference type="EMBL" id="JNFF01000117">
    <property type="protein sequence ID" value="KEQ28131.1"/>
    <property type="molecule type" value="Genomic_DNA"/>
</dbReference>
<organism evidence="1 2">
    <name type="scientific">Pedobacter antarcticus 4BY</name>
    <dbReference type="NCBI Taxonomy" id="1358423"/>
    <lineage>
        <taxon>Bacteria</taxon>
        <taxon>Pseudomonadati</taxon>
        <taxon>Bacteroidota</taxon>
        <taxon>Sphingobacteriia</taxon>
        <taxon>Sphingobacteriales</taxon>
        <taxon>Sphingobacteriaceae</taxon>
        <taxon>Pedobacter</taxon>
    </lineage>
</organism>
<protein>
    <submittedName>
        <fullName evidence="1">Uncharacterized protein</fullName>
    </submittedName>
</protein>
<evidence type="ECO:0000313" key="1">
    <source>
        <dbReference type="EMBL" id="KEQ28131.1"/>
    </source>
</evidence>
<dbReference type="AlphaFoldDB" id="A0A081PBQ8"/>
<dbReference type="Proteomes" id="UP000028007">
    <property type="component" value="Unassembled WGS sequence"/>
</dbReference>
<gene>
    <name evidence="1" type="ORF">N180_00395</name>
</gene>
<comment type="caution">
    <text evidence="1">The sequence shown here is derived from an EMBL/GenBank/DDBJ whole genome shotgun (WGS) entry which is preliminary data.</text>
</comment>
<proteinExistence type="predicted"/>
<evidence type="ECO:0000313" key="2">
    <source>
        <dbReference type="Proteomes" id="UP000028007"/>
    </source>
</evidence>